<name>A0A3N2Q6U1_SODAK</name>
<keyword evidence="1" id="KW-0812">Transmembrane</keyword>
<protein>
    <submittedName>
        <fullName evidence="2">Uncharacterized protein</fullName>
    </submittedName>
</protein>
<evidence type="ECO:0000313" key="3">
    <source>
        <dbReference type="Proteomes" id="UP000272025"/>
    </source>
</evidence>
<dbReference type="RefSeq" id="XP_028470184.1">
    <property type="nucleotide sequence ID" value="XM_028606781.1"/>
</dbReference>
<sequence length="168" mass="19386">MGTIFGERTRYLRQGQSDLSFPDSYVRFACVRFFPTIRFASESQLPAKYLGIPTLSCRNPASSCVDVSESIMEYSSLNLFLRTTQHMFCLDFTVRCFLVMGFFLFFVADRHLKRIRYVEMLETRTGKHHQIKREQAGFNVFRYGNGVTESKVTGVEVDGTDDSVKVER</sequence>
<keyword evidence="1" id="KW-0472">Membrane</keyword>
<dbReference type="AlphaFoldDB" id="A0A3N2Q6U1"/>
<dbReference type="GeneID" id="39575259"/>
<dbReference type="EMBL" id="ML119051">
    <property type="protein sequence ID" value="ROT42378.1"/>
    <property type="molecule type" value="Genomic_DNA"/>
</dbReference>
<keyword evidence="1" id="KW-1133">Transmembrane helix</keyword>
<dbReference type="Proteomes" id="UP000272025">
    <property type="component" value="Unassembled WGS sequence"/>
</dbReference>
<feature type="transmembrane region" description="Helical" evidence="1">
    <location>
        <begin position="85"/>
        <end position="107"/>
    </location>
</feature>
<gene>
    <name evidence="2" type="ORF">SODALDRAFT_13977</name>
</gene>
<proteinExistence type="predicted"/>
<keyword evidence="3" id="KW-1185">Reference proteome</keyword>
<organism evidence="2 3">
    <name type="scientific">Sodiomyces alkalinus (strain CBS 110278 / VKM F-3762 / F11)</name>
    <name type="common">Alkaliphilic filamentous fungus</name>
    <dbReference type="NCBI Taxonomy" id="1314773"/>
    <lineage>
        <taxon>Eukaryota</taxon>
        <taxon>Fungi</taxon>
        <taxon>Dikarya</taxon>
        <taxon>Ascomycota</taxon>
        <taxon>Pezizomycotina</taxon>
        <taxon>Sordariomycetes</taxon>
        <taxon>Hypocreomycetidae</taxon>
        <taxon>Glomerellales</taxon>
        <taxon>Plectosphaerellaceae</taxon>
        <taxon>Sodiomyces</taxon>
    </lineage>
</organism>
<evidence type="ECO:0000313" key="2">
    <source>
        <dbReference type="EMBL" id="ROT42378.1"/>
    </source>
</evidence>
<reference evidence="2 3" key="1">
    <citation type="journal article" date="2018" name="Mol. Ecol.">
        <title>The obligate alkalophilic soda-lake fungus Sodiomyces alkalinus has shifted to a protein diet.</title>
        <authorList>
            <person name="Grum-Grzhimaylo A.A."/>
            <person name="Falkoski D.L."/>
            <person name="van den Heuvel J."/>
            <person name="Valero-Jimenez C.A."/>
            <person name="Min B."/>
            <person name="Choi I.G."/>
            <person name="Lipzen A."/>
            <person name="Daum C.G."/>
            <person name="Aanen D.K."/>
            <person name="Tsang A."/>
            <person name="Henrissat B."/>
            <person name="Bilanenko E.N."/>
            <person name="de Vries R.P."/>
            <person name="van Kan J.A.L."/>
            <person name="Grigoriev I.V."/>
            <person name="Debets A.J.M."/>
        </authorList>
    </citation>
    <scope>NUCLEOTIDE SEQUENCE [LARGE SCALE GENOMIC DNA]</scope>
    <source>
        <strain evidence="2 3">F11</strain>
    </source>
</reference>
<evidence type="ECO:0000256" key="1">
    <source>
        <dbReference type="SAM" id="Phobius"/>
    </source>
</evidence>
<accession>A0A3N2Q6U1</accession>